<dbReference type="PROSITE" id="PS50885">
    <property type="entry name" value="HAMP"/>
    <property type="match status" value="1"/>
</dbReference>
<feature type="region of interest" description="Disordered" evidence="7">
    <location>
        <begin position="1"/>
        <end position="33"/>
    </location>
</feature>
<dbReference type="Gene3D" id="3.30.450.20">
    <property type="entry name" value="PAS domain"/>
    <property type="match status" value="2"/>
</dbReference>
<dbReference type="GO" id="GO:0005886">
    <property type="term" value="C:plasma membrane"/>
    <property type="evidence" value="ECO:0007669"/>
    <property type="project" value="UniProtKB-SubCell"/>
</dbReference>
<evidence type="ECO:0000313" key="11">
    <source>
        <dbReference type="EMBL" id="REK75988.1"/>
    </source>
</evidence>
<keyword evidence="4 6" id="KW-0807">Transducer</keyword>
<evidence type="ECO:0000256" key="2">
    <source>
        <dbReference type="ARBA" id="ARBA00022475"/>
    </source>
</evidence>
<dbReference type="SMART" id="SM00304">
    <property type="entry name" value="HAMP"/>
    <property type="match status" value="1"/>
</dbReference>
<dbReference type="PANTHER" id="PTHR32089">
    <property type="entry name" value="METHYL-ACCEPTING CHEMOTAXIS PROTEIN MCPB"/>
    <property type="match status" value="1"/>
</dbReference>
<comment type="similarity">
    <text evidence="5">Belongs to the methyl-accepting chemotaxis (MCP) protein family.</text>
</comment>
<evidence type="ECO:0000256" key="5">
    <source>
        <dbReference type="ARBA" id="ARBA00029447"/>
    </source>
</evidence>
<keyword evidence="8" id="KW-0812">Transmembrane</keyword>
<gene>
    <name evidence="11" type="ORF">DX130_02660</name>
</gene>
<name>A0A371PIF6_9BACL</name>
<evidence type="ECO:0000256" key="1">
    <source>
        <dbReference type="ARBA" id="ARBA00004236"/>
    </source>
</evidence>
<evidence type="ECO:0000256" key="8">
    <source>
        <dbReference type="SAM" id="Phobius"/>
    </source>
</evidence>
<feature type="transmembrane region" description="Helical" evidence="8">
    <location>
        <begin position="346"/>
        <end position="370"/>
    </location>
</feature>
<evidence type="ECO:0000256" key="3">
    <source>
        <dbReference type="ARBA" id="ARBA00023136"/>
    </source>
</evidence>
<protein>
    <submittedName>
        <fullName evidence="11">Methyl-accepting chemotaxis protein</fullName>
    </submittedName>
</protein>
<dbReference type="CDD" id="cd06225">
    <property type="entry name" value="HAMP"/>
    <property type="match status" value="1"/>
</dbReference>
<keyword evidence="12" id="KW-1185">Reference proteome</keyword>
<dbReference type="AlphaFoldDB" id="A0A371PIF6"/>
<dbReference type="Pfam" id="PF00672">
    <property type="entry name" value="HAMP"/>
    <property type="match status" value="1"/>
</dbReference>
<comment type="caution">
    <text evidence="11">The sequence shown here is derived from an EMBL/GenBank/DDBJ whole genome shotgun (WGS) entry which is preliminary data.</text>
</comment>
<dbReference type="Gene3D" id="6.10.340.10">
    <property type="match status" value="1"/>
</dbReference>
<dbReference type="SMART" id="SM00283">
    <property type="entry name" value="MA"/>
    <property type="match status" value="1"/>
</dbReference>
<feature type="compositionally biased region" description="Basic and acidic residues" evidence="7">
    <location>
        <begin position="17"/>
        <end position="29"/>
    </location>
</feature>
<evidence type="ECO:0000256" key="7">
    <source>
        <dbReference type="SAM" id="MobiDB-lite"/>
    </source>
</evidence>
<feature type="domain" description="Methyl-accepting transducer" evidence="9">
    <location>
        <begin position="439"/>
        <end position="689"/>
    </location>
</feature>
<proteinExistence type="inferred from homology"/>
<evidence type="ECO:0000313" key="12">
    <source>
        <dbReference type="Proteomes" id="UP000261905"/>
    </source>
</evidence>
<organism evidence="11 12">
    <name type="scientific">Paenibacillus paeoniae</name>
    <dbReference type="NCBI Taxonomy" id="2292705"/>
    <lineage>
        <taxon>Bacteria</taxon>
        <taxon>Bacillati</taxon>
        <taxon>Bacillota</taxon>
        <taxon>Bacilli</taxon>
        <taxon>Bacillales</taxon>
        <taxon>Paenibacillaceae</taxon>
        <taxon>Paenibacillus</taxon>
    </lineage>
</organism>
<dbReference type="Proteomes" id="UP000261905">
    <property type="component" value="Unassembled WGS sequence"/>
</dbReference>
<evidence type="ECO:0000259" key="10">
    <source>
        <dbReference type="PROSITE" id="PS50885"/>
    </source>
</evidence>
<dbReference type="PROSITE" id="PS50111">
    <property type="entry name" value="CHEMOTAXIS_TRANSDUC_2"/>
    <property type="match status" value="1"/>
</dbReference>
<dbReference type="Gene3D" id="1.10.287.950">
    <property type="entry name" value="Methyl-accepting chemotaxis protein"/>
    <property type="match status" value="1"/>
</dbReference>
<dbReference type="GO" id="GO:0007165">
    <property type="term" value="P:signal transduction"/>
    <property type="evidence" value="ECO:0007669"/>
    <property type="project" value="UniProtKB-KW"/>
</dbReference>
<sequence>MPGTDGRKKENKMKNKQQSESKLEGEKKAGSSNISTAKWMKSSLKDMNMSNPVKSVGLKLFLIIFVSIVACVLTVGLLAYVQAKNLVETNVSEASFQTVNQVTNNLDIVFQSYADLTLQMLIDKELQTELKVLSTTTDSYDILQSSRTVSDRMSTYIMGNTTITGAAIISIDEEDALITAGNNNGYRGDTLTKTNWFKETIEQDGRLVWVEPSSTGIIASKSNNSIALARVIKAASRPYVLVMEVNLDAIVKRYQDVKLGDGSTLAVVNNTGQYVVYEDQSLLGEPHIVTLPTEGEQAEYGREKFTTVDGAIVLAAYQTSDITGWRFVATIPVEKLVEQASVISKLTWLMVAFSTLIAIAIGILVVRTIATPLVKLRNLMVEGARGNLTVRSSIKKRQDEIGQLAESFNDMMTQITTLALQTTKSAAEVLNTASELTDASKKTAIAAKEIAVATDEIANGATSLAVEAEKGSDLTNHMNTQMQGVISANEQMSQSAIEVEQASEQGTAYMGQLIQKTGQTEEMTRSMVEKVDALKDSTGSIVKILDVLNNLTKQTNILSLNATIEAARAGAAGKGFMVVADEIRKLADQSKQSIDIVGQITAKIQGEIEETVKVLSEAYPIFQEQITSVKEANQIFLTVQAQMGHFVEKLELATTSIGQLDESQSVLSEAMTNVSAVAEESSATSEEVASLSTEQLSISDGLVRLSDKLDSVSRGLKESLSKFKVEG</sequence>
<dbReference type="SUPFAM" id="SSF58104">
    <property type="entry name" value="Methyl-accepting chemotaxis protein (MCP) signaling domain"/>
    <property type="match status" value="1"/>
</dbReference>
<comment type="subcellular location">
    <subcellularLocation>
        <location evidence="1">Cell membrane</location>
    </subcellularLocation>
</comment>
<evidence type="ECO:0000256" key="6">
    <source>
        <dbReference type="PROSITE-ProRule" id="PRU00284"/>
    </source>
</evidence>
<dbReference type="EMBL" id="QUBQ01000001">
    <property type="protein sequence ID" value="REK75988.1"/>
    <property type="molecule type" value="Genomic_DNA"/>
</dbReference>
<evidence type="ECO:0000256" key="4">
    <source>
        <dbReference type="ARBA" id="ARBA00023224"/>
    </source>
</evidence>
<keyword evidence="2" id="KW-1003">Cell membrane</keyword>
<dbReference type="OrthoDB" id="9760371at2"/>
<evidence type="ECO:0000259" key="9">
    <source>
        <dbReference type="PROSITE" id="PS50111"/>
    </source>
</evidence>
<keyword evidence="8" id="KW-1133">Transmembrane helix</keyword>
<dbReference type="InterPro" id="IPR003660">
    <property type="entry name" value="HAMP_dom"/>
</dbReference>
<reference evidence="11 12" key="1">
    <citation type="submission" date="2018-08" db="EMBL/GenBank/DDBJ databases">
        <title>Paenibacillus sp. M4BSY-1, whole genome shotgun sequence.</title>
        <authorList>
            <person name="Tuo L."/>
        </authorList>
    </citation>
    <scope>NUCLEOTIDE SEQUENCE [LARGE SCALE GENOMIC DNA]</scope>
    <source>
        <strain evidence="11 12">M4BSY-1</strain>
    </source>
</reference>
<keyword evidence="3 8" id="KW-0472">Membrane</keyword>
<dbReference type="PANTHER" id="PTHR32089:SF114">
    <property type="entry name" value="METHYL-ACCEPTING CHEMOTAXIS PROTEIN MCPB"/>
    <property type="match status" value="1"/>
</dbReference>
<feature type="transmembrane region" description="Helical" evidence="8">
    <location>
        <begin position="60"/>
        <end position="81"/>
    </location>
</feature>
<accession>A0A371PIF6</accession>
<dbReference type="InterPro" id="IPR004089">
    <property type="entry name" value="MCPsignal_dom"/>
</dbReference>
<feature type="domain" description="HAMP" evidence="10">
    <location>
        <begin position="367"/>
        <end position="420"/>
    </location>
</feature>
<dbReference type="CDD" id="cd18774">
    <property type="entry name" value="PDC2_HK_sensor"/>
    <property type="match status" value="1"/>
</dbReference>
<dbReference type="Pfam" id="PF00015">
    <property type="entry name" value="MCPsignal"/>
    <property type="match status" value="1"/>
</dbReference>